<proteinExistence type="predicted"/>
<comment type="caution">
    <text evidence="1">The sequence shown here is derived from an EMBL/GenBank/DDBJ whole genome shotgun (WGS) entry which is preliminary data.</text>
</comment>
<keyword evidence="2" id="KW-1185">Reference proteome</keyword>
<reference evidence="1 2" key="1">
    <citation type="submission" date="2018-01" db="EMBL/GenBank/DDBJ databases">
        <title>Draft Genome Sequence of Komagataeibacter maltaceti LMG 1529, a Vinegar Producing Acetic Acid Bacterium Isolated from Malt Vinegar Brewery Acetifiers.</title>
        <authorList>
            <person name="Zhang Q."/>
            <person name="Hollensteiner J."/>
            <person name="Poehlein A."/>
            <person name="Daniel R."/>
        </authorList>
    </citation>
    <scope>NUCLEOTIDE SEQUENCE [LARGE SCALE GENOMIC DNA]</scope>
    <source>
        <strain evidence="1 2">LMG 1529</strain>
    </source>
</reference>
<dbReference type="EMBL" id="POTC01000051">
    <property type="protein sequence ID" value="POF61676.1"/>
    <property type="molecule type" value="Genomic_DNA"/>
</dbReference>
<accession>A0A2S3VYH7</accession>
<name>A0A2S3VYH7_9PROT</name>
<protein>
    <submittedName>
        <fullName evidence="1">Uncharacterized protein</fullName>
    </submittedName>
</protein>
<dbReference type="Proteomes" id="UP000237344">
    <property type="component" value="Unassembled WGS sequence"/>
</dbReference>
<evidence type="ECO:0000313" key="1">
    <source>
        <dbReference type="EMBL" id="POF61676.1"/>
    </source>
</evidence>
<sequence length="158" mass="17197">MPAMMARQDAARAVFHQPRGAVGALHPVPAGAAQRQWRIAPAVEEQHRLFLPPDRVLDRADQHGREEQPAFGRVGAHVECAHLRHGRIAMPRPQPQVAVTPRADIGQCLKAWRGGNQDDGGGVHARAHHGHVARVVGHAFLLLEGGFVFLIDDDEAKA</sequence>
<dbReference type="AlphaFoldDB" id="A0A2S3VYH7"/>
<gene>
    <name evidence="1" type="ORF">KMAL_26860</name>
</gene>
<organism evidence="1 2">
    <name type="scientific">Novacetimonas maltaceti</name>
    <dbReference type="NCBI Taxonomy" id="1203393"/>
    <lineage>
        <taxon>Bacteria</taxon>
        <taxon>Pseudomonadati</taxon>
        <taxon>Pseudomonadota</taxon>
        <taxon>Alphaproteobacteria</taxon>
        <taxon>Acetobacterales</taxon>
        <taxon>Acetobacteraceae</taxon>
        <taxon>Novacetimonas</taxon>
    </lineage>
</organism>
<evidence type="ECO:0000313" key="2">
    <source>
        <dbReference type="Proteomes" id="UP000237344"/>
    </source>
</evidence>